<evidence type="ECO:0000313" key="2">
    <source>
        <dbReference type="Proteomes" id="UP001165289"/>
    </source>
</evidence>
<evidence type="ECO:0000313" key="1">
    <source>
        <dbReference type="EMBL" id="KAI6658312.1"/>
    </source>
</evidence>
<keyword evidence="2" id="KW-1185">Reference proteome</keyword>
<reference evidence="1 2" key="1">
    <citation type="journal article" date="2023" name="BMC Biol.">
        <title>The compact genome of the sponge Oopsacas minuta (Hexactinellida) is lacking key metazoan core genes.</title>
        <authorList>
            <person name="Santini S."/>
            <person name="Schenkelaars Q."/>
            <person name="Jourda C."/>
            <person name="Duchesne M."/>
            <person name="Belahbib H."/>
            <person name="Rocher C."/>
            <person name="Selva M."/>
            <person name="Riesgo A."/>
            <person name="Vervoort M."/>
            <person name="Leys S.P."/>
            <person name="Kodjabachian L."/>
            <person name="Le Bivic A."/>
            <person name="Borchiellini C."/>
            <person name="Claverie J.M."/>
            <person name="Renard E."/>
        </authorList>
    </citation>
    <scope>NUCLEOTIDE SEQUENCE [LARGE SCALE GENOMIC DNA]</scope>
    <source>
        <strain evidence="1">SPO-2</strain>
    </source>
</reference>
<gene>
    <name evidence="1" type="ORF">LOD99_15581</name>
</gene>
<evidence type="ECO:0008006" key="3">
    <source>
        <dbReference type="Google" id="ProtNLM"/>
    </source>
</evidence>
<name>A0AAV7KA59_9METZ</name>
<proteinExistence type="predicted"/>
<dbReference type="Proteomes" id="UP001165289">
    <property type="component" value="Unassembled WGS sequence"/>
</dbReference>
<comment type="caution">
    <text evidence="1">The sequence shown here is derived from an EMBL/GenBank/DDBJ whole genome shotgun (WGS) entry which is preliminary data.</text>
</comment>
<accession>A0AAV7KA59</accession>
<organism evidence="1 2">
    <name type="scientific">Oopsacas minuta</name>
    <dbReference type="NCBI Taxonomy" id="111878"/>
    <lineage>
        <taxon>Eukaryota</taxon>
        <taxon>Metazoa</taxon>
        <taxon>Porifera</taxon>
        <taxon>Hexactinellida</taxon>
        <taxon>Hexasterophora</taxon>
        <taxon>Lyssacinosida</taxon>
        <taxon>Leucopsacidae</taxon>
        <taxon>Oopsacas</taxon>
    </lineage>
</organism>
<protein>
    <recommendedName>
        <fullName evidence="3">Serine-threonine/tyrosine-protein kinase catalytic domain-containing protein</fullName>
    </recommendedName>
</protein>
<sequence length="244" mass="27351">MRCCWHEDSQSRPSFCDLIKKIVAIRNLYNGGKTLSINSINCDQFISADLSGSFDWESSTPISPNKQTKSEHASMFPTNCRKDLKNITSENNECIDSSNSTASLMSANKSSQFYVSENESVIVNIKEQDQSVQIDSSVGYQVQGNPQSLVIHKDDLIEPSLNQIASLFHTSSIDNRNIIIPDTKTDNLSSSSIFLQSHITKNVNDDTFIGNIFHESMTIADKQREKVQIDVDFKNNARCLETEL</sequence>
<dbReference type="AlphaFoldDB" id="A0AAV7KA59"/>
<dbReference type="EMBL" id="JAKMXF010000099">
    <property type="protein sequence ID" value="KAI6658312.1"/>
    <property type="molecule type" value="Genomic_DNA"/>
</dbReference>